<dbReference type="Proteomes" id="UP000198211">
    <property type="component" value="Unassembled WGS sequence"/>
</dbReference>
<dbReference type="STRING" id="4795.A0A225W539"/>
<comment type="caution">
    <text evidence="2">The sequence shown here is derived from an EMBL/GenBank/DDBJ whole genome shotgun (WGS) entry which is preliminary data.</text>
</comment>
<organism evidence="2 3">
    <name type="scientific">Phytophthora megakarya</name>
    <dbReference type="NCBI Taxonomy" id="4795"/>
    <lineage>
        <taxon>Eukaryota</taxon>
        <taxon>Sar</taxon>
        <taxon>Stramenopiles</taxon>
        <taxon>Oomycota</taxon>
        <taxon>Peronosporomycetes</taxon>
        <taxon>Peronosporales</taxon>
        <taxon>Peronosporaceae</taxon>
        <taxon>Phytophthora</taxon>
    </lineage>
</organism>
<protein>
    <recommendedName>
        <fullName evidence="1">PiggyBac transposable element-derived protein domain-containing protein</fullName>
    </recommendedName>
</protein>
<evidence type="ECO:0000313" key="3">
    <source>
        <dbReference type="Proteomes" id="UP000198211"/>
    </source>
</evidence>
<sequence length="192" mass="22541">MSRDKFFDICRNLHVNNYDDPRALTDRTWKSKKVVEVLQRTFREGYVPPAELSFDEAMLPSRSICNKMRIYSKCTVTRRDVQMTTQNKTRKKALPQWYEIYELHSICCKTTYRSRPLLYVCGARHSAAADGVLQRRHHIMTNRVGYCKEIVRKKKSRPKNVDQGACKIVESTKVNGLQAMFWMDSKPMHFLA</sequence>
<gene>
    <name evidence="2" type="ORF">PHMEG_00014545</name>
</gene>
<dbReference type="PANTHER" id="PTHR46599">
    <property type="entry name" value="PIGGYBAC TRANSPOSABLE ELEMENT-DERIVED PROTEIN 4"/>
    <property type="match status" value="1"/>
</dbReference>
<dbReference type="AlphaFoldDB" id="A0A225W539"/>
<dbReference type="Pfam" id="PF13843">
    <property type="entry name" value="DDE_Tnp_1_7"/>
    <property type="match status" value="1"/>
</dbReference>
<proteinExistence type="predicted"/>
<name>A0A225W539_9STRA</name>
<dbReference type="PANTHER" id="PTHR46599:SF3">
    <property type="entry name" value="PIGGYBAC TRANSPOSABLE ELEMENT-DERIVED PROTEIN 4"/>
    <property type="match status" value="1"/>
</dbReference>
<accession>A0A225W539</accession>
<dbReference type="OrthoDB" id="10057240at2759"/>
<keyword evidence="3" id="KW-1185">Reference proteome</keyword>
<evidence type="ECO:0000313" key="2">
    <source>
        <dbReference type="EMBL" id="OWZ12318.1"/>
    </source>
</evidence>
<reference evidence="3" key="1">
    <citation type="submission" date="2017-03" db="EMBL/GenBank/DDBJ databases">
        <title>Phytopthora megakarya and P. palmivora, two closely related causual agents of cacao black pod achieved similar genome size and gene model numbers by different mechanisms.</title>
        <authorList>
            <person name="Ali S."/>
            <person name="Shao J."/>
            <person name="Larry D.J."/>
            <person name="Kronmiller B."/>
            <person name="Shen D."/>
            <person name="Strem M.D."/>
            <person name="Melnick R.L."/>
            <person name="Guiltinan M.J."/>
            <person name="Tyler B.M."/>
            <person name="Meinhardt L.W."/>
            <person name="Bailey B.A."/>
        </authorList>
    </citation>
    <scope>NUCLEOTIDE SEQUENCE [LARGE SCALE GENOMIC DNA]</scope>
    <source>
        <strain evidence="3">zdho120</strain>
    </source>
</reference>
<dbReference type="InterPro" id="IPR029526">
    <property type="entry name" value="PGBD"/>
</dbReference>
<evidence type="ECO:0000259" key="1">
    <source>
        <dbReference type="Pfam" id="PF13843"/>
    </source>
</evidence>
<feature type="domain" description="PiggyBac transposable element-derived protein" evidence="1">
    <location>
        <begin position="1"/>
        <end position="67"/>
    </location>
</feature>
<dbReference type="EMBL" id="NBNE01001882">
    <property type="protein sequence ID" value="OWZ12318.1"/>
    <property type="molecule type" value="Genomic_DNA"/>
</dbReference>